<comment type="caution">
    <text evidence="1">The sequence shown here is derived from an EMBL/GenBank/DDBJ whole genome shotgun (WGS) entry which is preliminary data.</text>
</comment>
<evidence type="ECO:0000313" key="2">
    <source>
        <dbReference type="Proteomes" id="UP000886890"/>
    </source>
</evidence>
<evidence type="ECO:0000313" key="1">
    <source>
        <dbReference type="EMBL" id="HIX77328.1"/>
    </source>
</evidence>
<gene>
    <name evidence="1" type="ORF">H9734_07020</name>
</gene>
<protein>
    <submittedName>
        <fullName evidence="1">Uncharacterized protein</fullName>
    </submittedName>
</protein>
<dbReference type="EMBL" id="DXEK01000116">
    <property type="protein sequence ID" value="HIX77328.1"/>
    <property type="molecule type" value="Genomic_DNA"/>
</dbReference>
<organism evidence="1 2">
    <name type="scientific">Candidatus Fusicatenibacter merdavium</name>
    <dbReference type="NCBI Taxonomy" id="2838600"/>
    <lineage>
        <taxon>Bacteria</taxon>
        <taxon>Bacillati</taxon>
        <taxon>Bacillota</taxon>
        <taxon>Clostridia</taxon>
        <taxon>Lachnospirales</taxon>
        <taxon>Lachnospiraceae</taxon>
        <taxon>Fusicatenibacter</taxon>
    </lineage>
</organism>
<accession>A0A9D1XD66</accession>
<reference evidence="1" key="1">
    <citation type="journal article" date="2021" name="PeerJ">
        <title>Extensive microbial diversity within the chicken gut microbiome revealed by metagenomics and culture.</title>
        <authorList>
            <person name="Gilroy R."/>
            <person name="Ravi A."/>
            <person name="Getino M."/>
            <person name="Pursley I."/>
            <person name="Horton D.L."/>
            <person name="Alikhan N.F."/>
            <person name="Baker D."/>
            <person name="Gharbi K."/>
            <person name="Hall N."/>
            <person name="Watson M."/>
            <person name="Adriaenssens E.M."/>
            <person name="Foster-Nyarko E."/>
            <person name="Jarju S."/>
            <person name="Secka A."/>
            <person name="Antonio M."/>
            <person name="Oren A."/>
            <person name="Chaudhuri R.R."/>
            <person name="La Ragione R."/>
            <person name="Hildebrand F."/>
            <person name="Pallen M.J."/>
        </authorList>
    </citation>
    <scope>NUCLEOTIDE SEQUENCE</scope>
    <source>
        <strain evidence="1">CHK183-1962</strain>
    </source>
</reference>
<reference evidence="1" key="2">
    <citation type="submission" date="2021-04" db="EMBL/GenBank/DDBJ databases">
        <authorList>
            <person name="Gilroy R."/>
        </authorList>
    </citation>
    <scope>NUCLEOTIDE SEQUENCE</scope>
    <source>
        <strain evidence="1">CHK183-1962</strain>
    </source>
</reference>
<dbReference type="Proteomes" id="UP000886890">
    <property type="component" value="Unassembled WGS sequence"/>
</dbReference>
<proteinExistence type="predicted"/>
<dbReference type="AlphaFoldDB" id="A0A9D1XD66"/>
<dbReference type="Pfam" id="PF18988">
    <property type="entry name" value="DUF5721"/>
    <property type="match status" value="1"/>
</dbReference>
<sequence length="155" mass="17372">MNQLLLADTFDYFSVSEASVTTFVTFTIDGSLHPDFYDPDTAARLKAAGKSQVRWSGIKSWCYSVIRGKRTPISFRFIFILPEDRTHALCEACGSPVEPENVSGLYLNIQYSNASLTVTTGTSLKIFTLDKTLEHAFDDAAKDFLLRHDIDFEEA</sequence>
<name>A0A9D1XD66_9FIRM</name>
<dbReference type="InterPro" id="IPR043779">
    <property type="entry name" value="DUF5721"/>
</dbReference>